<dbReference type="SMART" id="SM00320">
    <property type="entry name" value="WD40"/>
    <property type="match status" value="3"/>
</dbReference>
<dbReference type="GO" id="GO:0032040">
    <property type="term" value="C:small-subunit processome"/>
    <property type="evidence" value="ECO:0007669"/>
    <property type="project" value="InterPro"/>
</dbReference>
<proteinExistence type="predicted"/>
<feature type="domain" description="WDR36/Utp21 N-terminal" evidence="2">
    <location>
        <begin position="41"/>
        <end position="336"/>
    </location>
</feature>
<evidence type="ECO:0000313" key="3">
    <source>
        <dbReference type="EMBL" id="SVP88423.1"/>
    </source>
</evidence>
<dbReference type="GO" id="GO:0006364">
    <property type="term" value="P:rRNA processing"/>
    <property type="evidence" value="ECO:0007669"/>
    <property type="project" value="InterPro"/>
</dbReference>
<dbReference type="EMBL" id="UIVT01000001">
    <property type="protein sequence ID" value="SVP88423.1"/>
    <property type="molecule type" value="Genomic_DNA"/>
</dbReference>
<reference evidence="3" key="1">
    <citation type="submission" date="2018-07" db="EMBL/GenBank/DDBJ databases">
        <authorList>
            <person name="Quirk P.G."/>
            <person name="Krulwich T.A."/>
        </authorList>
    </citation>
    <scope>NUCLEOTIDE SEQUENCE</scope>
    <source>
        <strain evidence="3">Anand</strain>
    </source>
</reference>
<dbReference type="SUPFAM" id="SSF50978">
    <property type="entry name" value="WD40 repeat-like"/>
    <property type="match status" value="2"/>
</dbReference>
<dbReference type="InterPro" id="IPR036322">
    <property type="entry name" value="WD40_repeat_dom_sf"/>
</dbReference>
<dbReference type="PANTHER" id="PTHR22840">
    <property type="entry name" value="WD REPEAT-CONTAINING PROTEIN 36"/>
    <property type="match status" value="1"/>
</dbReference>
<dbReference type="InterPro" id="IPR059157">
    <property type="entry name" value="WDR36-Utp21_N"/>
</dbReference>
<evidence type="ECO:0000259" key="2">
    <source>
        <dbReference type="Pfam" id="PF25171"/>
    </source>
</evidence>
<dbReference type="Pfam" id="PF04192">
    <property type="entry name" value="Utp21"/>
    <property type="match status" value="1"/>
</dbReference>
<dbReference type="Gene3D" id="2.130.10.10">
    <property type="entry name" value="YVTN repeat-like/Quinoprotein amine dehydrogenase"/>
    <property type="match status" value="2"/>
</dbReference>
<evidence type="ECO:0000313" key="4">
    <source>
        <dbReference type="EMBL" id="SVP89590.1"/>
    </source>
</evidence>
<dbReference type="EMBL" id="UIVS01000001">
    <property type="protein sequence ID" value="SVP89590.1"/>
    <property type="molecule type" value="Genomic_DNA"/>
</dbReference>
<dbReference type="GO" id="GO:0034388">
    <property type="term" value="C:Pwp2p-containing subcomplex of 90S preribosome"/>
    <property type="evidence" value="ECO:0007669"/>
    <property type="project" value="TreeGrafter"/>
</dbReference>
<gene>
    <name evidence="3" type="ORF">TAT_000028600</name>
    <name evidence="4" type="ORF">TAV_000028500</name>
</gene>
<sequence>MFNVNDSVERRSSIFKPGGQIGLICDGNSFCLNHLGTSSFILVSALSQFVVYDSLSLRVVFISLPLKSNIKSIASEYENVYLVLKDNSVEITHEHNSEIIGVFHHQNQLVTYTASELITYTKAASDDDNSVPKWSLEKVITMDSNSEITAVLPLLGMNNKVLVGFSDSSLILLNLKSGKTLYKFSKHQCINNNKLEDVKSNSSDLEGVAVMAQSCNTSSGAVAIGYNSGYVSIFDVNKDEFLGGFSLTKKQKQPKSMSFVLDYLGISSKSDSLTRPELLVVGTTSGDLVVFDLLKFTLISCIESAHTTPIISLMHIEADKCLISLGENSMITWTMDSDKTFLRELRSRKGFIGTINILTPYDEEEHDLLVCTSNEGSGSLGKISTIQQHQCVTFSTKSSKAKLKKITGISSCYQRHYDWPNIVTCHQNSHQVHVWSGFKKILTEKVLKVPEMNSIATSVCLTKCGNYAIVGYQNGQIHLFTLQSCNYDSEFTRGNENESLPAHSSQVINISLVGNSKIISISNSKTDRMVRVWDVIKVKLELEYEPELPKGVGAYNSAVGNFLTALACTDDNIYVLDVKGNVIIRKITYHSKVNSMKFHMNDSWLIMTTERGTMLVYDILSACYVDYVEFLGNILDFHMDSSGSFMLVSNERAPGVVLQYANKHAFELFPKSILYKDIPKQPIPVDIPPSKIDSDQMVESEDENKTEEIEFKSTKSQLEAGLITLSGLTSSKLQTMLFLDEIKERSKPKEPPKTNDNLPFFLPTTYKDGQLVFVEPEPEEIETPKPRESLLKSTDSQTQFELLLYSNHEDKFEMMMEYLLAQTPAMVHISLGLFSESKMDKTLCEMLRFFQYQVKSRRNADALQVFLHLFLKFHAERLSNLKNPEAKKIMCELKTDLKGDYKLLQESFDKISCYIKFLTHLQLD</sequence>
<dbReference type="AlphaFoldDB" id="A0A3B0MEU8"/>
<organism evidence="3">
    <name type="scientific">Theileria annulata</name>
    <dbReference type="NCBI Taxonomy" id="5874"/>
    <lineage>
        <taxon>Eukaryota</taxon>
        <taxon>Sar</taxon>
        <taxon>Alveolata</taxon>
        <taxon>Apicomplexa</taxon>
        <taxon>Aconoidasida</taxon>
        <taxon>Piroplasmida</taxon>
        <taxon>Theileriidae</taxon>
        <taxon>Theileria</taxon>
    </lineage>
</organism>
<dbReference type="InterPro" id="IPR015943">
    <property type="entry name" value="WD40/YVTN_repeat-like_dom_sf"/>
</dbReference>
<dbReference type="Pfam" id="PF25168">
    <property type="entry name" value="Beta-prop_WDR36-Utp21_2nd"/>
    <property type="match status" value="1"/>
</dbReference>
<feature type="domain" description="WDR36/Utp21 C-terminal" evidence="1">
    <location>
        <begin position="716"/>
        <end position="919"/>
    </location>
</feature>
<evidence type="ECO:0000259" key="1">
    <source>
        <dbReference type="Pfam" id="PF04192"/>
    </source>
</evidence>
<protein>
    <submittedName>
        <fullName evidence="3">T-cell activation-related wd repeat protein, putative</fullName>
    </submittedName>
</protein>
<dbReference type="Pfam" id="PF25171">
    <property type="entry name" value="Beta-prop_WDR36-Utp21_1st"/>
    <property type="match status" value="1"/>
</dbReference>
<dbReference type="PANTHER" id="PTHR22840:SF12">
    <property type="entry name" value="WD REPEAT-CONTAINING PROTEIN 36"/>
    <property type="match status" value="1"/>
</dbReference>
<accession>A0A3B0MEU8</accession>
<dbReference type="InterPro" id="IPR001680">
    <property type="entry name" value="WD40_rpt"/>
</dbReference>
<dbReference type="VEuPathDB" id="PiroplasmaDB:TA19590"/>
<name>A0A3B0MEU8_THEAN</name>
<dbReference type="InterPro" id="IPR007319">
    <property type="entry name" value="WDR36/Utp21_C"/>
</dbReference>